<dbReference type="STRING" id="666510.ASAC_0719"/>
<keyword evidence="3" id="KW-1185">Reference proteome</keyword>
<evidence type="ECO:0000313" key="2">
    <source>
        <dbReference type="EMBL" id="ADL19125.1"/>
    </source>
</evidence>
<keyword evidence="1" id="KW-1133">Transmembrane helix</keyword>
<reference evidence="2 3" key="1">
    <citation type="journal article" date="2010" name="Appl. Environ. Microbiol.">
        <title>The genome sequence of the crenarchaeon Acidilobus saccharovorans supports a new order, Acidilobales, and suggests an important ecological role in terrestrial acidic hot springs.</title>
        <authorList>
            <person name="Mardanov A.V."/>
            <person name="Svetlitchnyi V.A."/>
            <person name="Beletsky A.V."/>
            <person name="Prokofeva M.I."/>
            <person name="Bonch-Osmolovskaya E.A."/>
            <person name="Ravin N.V."/>
            <person name="Skryabin K.G."/>
        </authorList>
    </citation>
    <scope>NUCLEOTIDE SEQUENCE [LARGE SCALE GENOMIC DNA]</scope>
    <source>
        <strain evidence="3">DSM 16705 / JCM 18335 / VKM B-2471 / 345-15</strain>
    </source>
</reference>
<gene>
    <name evidence="2" type="ordered locus">ASAC_0719</name>
</gene>
<evidence type="ECO:0000256" key="1">
    <source>
        <dbReference type="SAM" id="Phobius"/>
    </source>
</evidence>
<dbReference type="OrthoDB" id="387106at2157"/>
<name>D9Q1D7_ACIS3</name>
<keyword evidence="1" id="KW-0472">Membrane</keyword>
<dbReference type="EMBL" id="CP001742">
    <property type="protein sequence ID" value="ADL19125.1"/>
    <property type="molecule type" value="Genomic_DNA"/>
</dbReference>
<accession>D9Q1D7</accession>
<feature type="transmembrane region" description="Helical" evidence="1">
    <location>
        <begin position="68"/>
        <end position="87"/>
    </location>
</feature>
<dbReference type="InParanoid" id="D9Q1D7"/>
<dbReference type="Proteomes" id="UP000000346">
    <property type="component" value="Chromosome"/>
</dbReference>
<proteinExistence type="predicted"/>
<dbReference type="KEGG" id="asc:ASAC_0719"/>
<protein>
    <submittedName>
        <fullName evidence="2">Uncharacterized protein</fullName>
    </submittedName>
</protein>
<keyword evidence="1" id="KW-0812">Transmembrane</keyword>
<feature type="transmembrane region" description="Helical" evidence="1">
    <location>
        <begin position="41"/>
        <end position="61"/>
    </location>
</feature>
<dbReference type="HOGENOM" id="CLU_1976398_0_0_2"/>
<evidence type="ECO:0000313" key="3">
    <source>
        <dbReference type="Proteomes" id="UP000000346"/>
    </source>
</evidence>
<organism evidence="2 3">
    <name type="scientific">Acidilobus saccharovorans (strain DSM 16705 / JCM 18335 / VKM B-2471 / 345-15)</name>
    <dbReference type="NCBI Taxonomy" id="666510"/>
    <lineage>
        <taxon>Archaea</taxon>
        <taxon>Thermoproteota</taxon>
        <taxon>Thermoprotei</taxon>
        <taxon>Acidilobales</taxon>
        <taxon>Acidilobaceae</taxon>
        <taxon>Acidilobus</taxon>
    </lineage>
</organism>
<feature type="transmembrane region" description="Helical" evidence="1">
    <location>
        <begin position="7"/>
        <end position="29"/>
    </location>
</feature>
<dbReference type="RefSeq" id="WP_013266637.1">
    <property type="nucleotide sequence ID" value="NC_014374.1"/>
</dbReference>
<dbReference type="AlphaFoldDB" id="D9Q1D7"/>
<sequence>MKYSTYLMVGALLADLIIAIVFLLVALAVGGPALRHDFYTFFGGMIFILIGMAGSLGLTMAGYRRSMLAVSVIFNVVIAWLLVQSNLDVTTEVVSLLVVLINLAITAVAYAYMNSGREVPLPIIGA</sequence>
<dbReference type="GeneID" id="9498952"/>
<feature type="transmembrane region" description="Helical" evidence="1">
    <location>
        <begin position="93"/>
        <end position="113"/>
    </location>
</feature>